<dbReference type="InterPro" id="IPR036779">
    <property type="entry name" value="LysM_dom_sf"/>
</dbReference>
<name>A0A1I2MXT0_9BACI</name>
<dbReference type="InterPro" id="IPR018911">
    <property type="entry name" value="Gmad2_Ig-like_dom"/>
</dbReference>
<dbReference type="Gene3D" id="3.10.350.10">
    <property type="entry name" value="LysM domain"/>
    <property type="match status" value="3"/>
</dbReference>
<dbReference type="OrthoDB" id="308800at2"/>
<evidence type="ECO:0000259" key="2">
    <source>
        <dbReference type="PROSITE" id="PS51782"/>
    </source>
</evidence>
<dbReference type="InterPro" id="IPR018392">
    <property type="entry name" value="LysM"/>
</dbReference>
<proteinExistence type="predicted"/>
<feature type="domain" description="LysM" evidence="2">
    <location>
        <begin position="66"/>
        <end position="110"/>
    </location>
</feature>
<dbReference type="CDD" id="cd00118">
    <property type="entry name" value="LysM"/>
    <property type="match status" value="3"/>
</dbReference>
<dbReference type="PANTHER" id="PTHR33734">
    <property type="entry name" value="LYSM DOMAIN-CONTAINING GPI-ANCHORED PROTEIN 2"/>
    <property type="match status" value="1"/>
</dbReference>
<gene>
    <name evidence="3" type="ORF">SAMN05216353_11622</name>
</gene>
<organism evidence="3 4">
    <name type="scientific">Halobacillus alkaliphilus</name>
    <dbReference type="NCBI Taxonomy" id="396056"/>
    <lineage>
        <taxon>Bacteria</taxon>
        <taxon>Bacillati</taxon>
        <taxon>Bacillota</taxon>
        <taxon>Bacilli</taxon>
        <taxon>Bacillales</taxon>
        <taxon>Bacillaceae</taxon>
        <taxon>Halobacillus</taxon>
    </lineage>
</organism>
<dbReference type="SUPFAM" id="SSF54106">
    <property type="entry name" value="LysM domain"/>
    <property type="match status" value="3"/>
</dbReference>
<evidence type="ECO:0000259" key="1">
    <source>
        <dbReference type="PROSITE" id="PS50943"/>
    </source>
</evidence>
<dbReference type="Proteomes" id="UP000198897">
    <property type="component" value="Unassembled WGS sequence"/>
</dbReference>
<evidence type="ECO:0000313" key="4">
    <source>
        <dbReference type="Proteomes" id="UP000198897"/>
    </source>
</evidence>
<dbReference type="Pfam" id="PF10648">
    <property type="entry name" value="Gmad2"/>
    <property type="match status" value="1"/>
</dbReference>
<dbReference type="PROSITE" id="PS50943">
    <property type="entry name" value="HTH_CROC1"/>
    <property type="match status" value="1"/>
</dbReference>
<feature type="domain" description="HTH cro/C1-type" evidence="1">
    <location>
        <begin position="116"/>
        <end position="137"/>
    </location>
</feature>
<accession>A0A1I2MXT0</accession>
<protein>
    <submittedName>
        <fullName evidence="3">LysM domain-containing protein</fullName>
    </submittedName>
</protein>
<evidence type="ECO:0000313" key="3">
    <source>
        <dbReference type="EMBL" id="SFF96292.1"/>
    </source>
</evidence>
<feature type="domain" description="LysM" evidence="2">
    <location>
        <begin position="9"/>
        <end position="57"/>
    </location>
</feature>
<reference evidence="4" key="1">
    <citation type="submission" date="2016-10" db="EMBL/GenBank/DDBJ databases">
        <authorList>
            <person name="Varghese N."/>
            <person name="Submissions S."/>
        </authorList>
    </citation>
    <scope>NUCLEOTIDE SEQUENCE [LARGE SCALE GENOMIC DNA]</scope>
    <source>
        <strain evidence="4">FP5</strain>
    </source>
</reference>
<dbReference type="PANTHER" id="PTHR33734:SF22">
    <property type="entry name" value="MEMBRANE-BOUND LYTIC MUREIN TRANSGLYCOSYLASE D"/>
    <property type="match status" value="1"/>
</dbReference>
<dbReference type="EMBL" id="FOOG01000016">
    <property type="protein sequence ID" value="SFF96292.1"/>
    <property type="molecule type" value="Genomic_DNA"/>
</dbReference>
<sequence>MPVISKKGLIYTVKSGDTLYAIASRFGSAVDAIERANHLYPPVTDRGLIFPDDVLAIPTSTSNPIISHIVTNGDTLMAIAQTFNTYVDLLAGVNNISNPNLISVGQSLVVPAFTYRIVSGDTLYSIARRFGVSVAEIEEANADRPGFQRDVIWPDYHLIIPIPTSRNIFVTRPLPDSSFNSGDKVEGYARVFEAVVTFQLRDRNGVVVSNERFAMTDKGAPAYGFFSSTVPFDRQPTSSSGELWVYSRSAKDGSIQDLVKIKVNF</sequence>
<dbReference type="Pfam" id="PF01476">
    <property type="entry name" value="LysM"/>
    <property type="match status" value="3"/>
</dbReference>
<feature type="domain" description="LysM" evidence="2">
    <location>
        <begin position="113"/>
        <end position="160"/>
    </location>
</feature>
<keyword evidence="4" id="KW-1185">Reference proteome</keyword>
<dbReference type="AlphaFoldDB" id="A0A1I2MXT0"/>
<dbReference type="RefSeq" id="WP_089751965.1">
    <property type="nucleotide sequence ID" value="NZ_FOOG01000016.1"/>
</dbReference>
<dbReference type="PROSITE" id="PS51782">
    <property type="entry name" value="LYSM"/>
    <property type="match status" value="3"/>
</dbReference>
<dbReference type="InterPro" id="IPR001387">
    <property type="entry name" value="Cro/C1-type_HTH"/>
</dbReference>
<dbReference type="SMART" id="SM00257">
    <property type="entry name" value="LysM"/>
    <property type="match status" value="3"/>
</dbReference>